<evidence type="ECO:0000256" key="1">
    <source>
        <dbReference type="SAM" id="Phobius"/>
    </source>
</evidence>
<keyword evidence="3" id="KW-1185">Reference proteome</keyword>
<gene>
    <name evidence="2" type="ORF">Q7A36_10670</name>
</gene>
<proteinExistence type="predicted"/>
<sequence>MDKPRFPRPGLPLVGPWPDGPWLLLGAAAVAAPVAVLCQGGDLHVALLASLACLATPGAAIEAMMGLARLALAVAPPGR</sequence>
<reference evidence="2 3" key="1">
    <citation type="submission" date="2023-08" db="EMBL/GenBank/DDBJ databases">
        <title>The draft genome sequence of Paracraurococcus sp. LOR1-02.</title>
        <authorList>
            <person name="Kingkaew E."/>
            <person name="Tanasupawat S."/>
        </authorList>
    </citation>
    <scope>NUCLEOTIDE SEQUENCE [LARGE SCALE GENOMIC DNA]</scope>
    <source>
        <strain evidence="2 3">LOR1-02</strain>
    </source>
</reference>
<protein>
    <submittedName>
        <fullName evidence="2">Uncharacterized protein</fullName>
    </submittedName>
</protein>
<comment type="caution">
    <text evidence="2">The sequence shown here is derived from an EMBL/GenBank/DDBJ whole genome shotgun (WGS) entry which is preliminary data.</text>
</comment>
<accession>A0ABT9DY18</accession>
<keyword evidence="1" id="KW-0812">Transmembrane</keyword>
<feature type="transmembrane region" description="Helical" evidence="1">
    <location>
        <begin position="20"/>
        <end position="38"/>
    </location>
</feature>
<dbReference type="RefSeq" id="WP_305103666.1">
    <property type="nucleotide sequence ID" value="NZ_JAUTWS010000008.1"/>
</dbReference>
<keyword evidence="1" id="KW-1133">Transmembrane helix</keyword>
<feature type="transmembrane region" description="Helical" evidence="1">
    <location>
        <begin position="45"/>
        <end position="72"/>
    </location>
</feature>
<evidence type="ECO:0000313" key="2">
    <source>
        <dbReference type="EMBL" id="MDO9708803.1"/>
    </source>
</evidence>
<dbReference type="Proteomes" id="UP001243009">
    <property type="component" value="Unassembled WGS sequence"/>
</dbReference>
<keyword evidence="1" id="KW-0472">Membrane</keyword>
<name>A0ABT9DY18_9PROT</name>
<dbReference type="EMBL" id="JAUTWS010000008">
    <property type="protein sequence ID" value="MDO9708803.1"/>
    <property type="molecule type" value="Genomic_DNA"/>
</dbReference>
<organism evidence="2 3">
    <name type="scientific">Paracraurococcus lichenis</name>
    <dbReference type="NCBI Taxonomy" id="3064888"/>
    <lineage>
        <taxon>Bacteria</taxon>
        <taxon>Pseudomonadati</taxon>
        <taxon>Pseudomonadota</taxon>
        <taxon>Alphaproteobacteria</taxon>
        <taxon>Acetobacterales</taxon>
        <taxon>Roseomonadaceae</taxon>
        <taxon>Paracraurococcus</taxon>
    </lineage>
</organism>
<evidence type="ECO:0000313" key="3">
    <source>
        <dbReference type="Proteomes" id="UP001243009"/>
    </source>
</evidence>